<organism evidence="1 2">
    <name type="scientific">Hibiscus sabdariffa</name>
    <name type="common">roselle</name>
    <dbReference type="NCBI Taxonomy" id="183260"/>
    <lineage>
        <taxon>Eukaryota</taxon>
        <taxon>Viridiplantae</taxon>
        <taxon>Streptophyta</taxon>
        <taxon>Embryophyta</taxon>
        <taxon>Tracheophyta</taxon>
        <taxon>Spermatophyta</taxon>
        <taxon>Magnoliopsida</taxon>
        <taxon>eudicotyledons</taxon>
        <taxon>Gunneridae</taxon>
        <taxon>Pentapetalae</taxon>
        <taxon>rosids</taxon>
        <taxon>malvids</taxon>
        <taxon>Malvales</taxon>
        <taxon>Malvaceae</taxon>
        <taxon>Malvoideae</taxon>
        <taxon>Hibiscus</taxon>
    </lineage>
</organism>
<proteinExistence type="predicted"/>
<keyword evidence="2" id="KW-1185">Reference proteome</keyword>
<comment type="caution">
    <text evidence="1">The sequence shown here is derived from an EMBL/GenBank/DDBJ whole genome shotgun (WGS) entry which is preliminary data.</text>
</comment>
<name>A0ABR2D767_9ROSI</name>
<dbReference type="EMBL" id="JBBPBM010000034">
    <property type="protein sequence ID" value="KAK8531855.1"/>
    <property type="molecule type" value="Genomic_DNA"/>
</dbReference>
<reference evidence="1 2" key="1">
    <citation type="journal article" date="2024" name="G3 (Bethesda)">
        <title>Genome assembly of Hibiscus sabdariffa L. provides insights into metabolisms of medicinal natural products.</title>
        <authorList>
            <person name="Kim T."/>
        </authorList>
    </citation>
    <scope>NUCLEOTIDE SEQUENCE [LARGE SCALE GENOMIC DNA]</scope>
    <source>
        <strain evidence="1">TK-2024</strain>
        <tissue evidence="1">Old leaves</tissue>
    </source>
</reference>
<dbReference type="Proteomes" id="UP001472677">
    <property type="component" value="Unassembled WGS sequence"/>
</dbReference>
<evidence type="ECO:0000313" key="2">
    <source>
        <dbReference type="Proteomes" id="UP001472677"/>
    </source>
</evidence>
<sequence length="70" mass="8102">MKTRQVILSCVFSVRKFAADGYFFGKFNPHVIVIVDLYKSLLFIDFLELRWIFELLDSYQMKACAVDGSG</sequence>
<evidence type="ECO:0000313" key="1">
    <source>
        <dbReference type="EMBL" id="KAK8531855.1"/>
    </source>
</evidence>
<accession>A0ABR2D767</accession>
<protein>
    <submittedName>
        <fullName evidence="1">Uncharacterized protein</fullName>
    </submittedName>
</protein>
<gene>
    <name evidence="1" type="ORF">V6N12_053314</name>
</gene>